<dbReference type="PANTHER" id="PTHR48485">
    <property type="entry name" value="INTERLEUKIN-12 SUBUNIT BETA-RELATED"/>
    <property type="match status" value="1"/>
</dbReference>
<comment type="subunit">
    <text evidence="5">Heterodimer with IL12A; disulfide-linked. The heterodimer is known as interleukin IL-12.</text>
</comment>
<dbReference type="GeneID" id="129327588"/>
<dbReference type="InterPro" id="IPR015528">
    <property type="entry name" value="IL-12_beta"/>
</dbReference>
<keyword evidence="2" id="KW-1015">Disulfide bond</keyword>
<dbReference type="PANTHER" id="PTHR48485:SF4">
    <property type="entry name" value="INTERLEUKIN-12 SUBUNIT BETA"/>
    <property type="match status" value="1"/>
</dbReference>
<evidence type="ECO:0000256" key="1">
    <source>
        <dbReference type="ARBA" id="ARBA00022729"/>
    </source>
</evidence>
<comment type="similarity">
    <text evidence="5">Belongs to the IL-12B family.</text>
</comment>
<dbReference type="InterPro" id="IPR036179">
    <property type="entry name" value="Ig-like_dom_sf"/>
</dbReference>
<keyword evidence="1 5" id="KW-0732">Signal</keyword>
<evidence type="ECO:0000259" key="7">
    <source>
        <dbReference type="PROSITE" id="PS50853"/>
    </source>
</evidence>
<feature type="signal peptide" evidence="5">
    <location>
        <begin position="1"/>
        <end position="20"/>
    </location>
</feature>
<dbReference type="SUPFAM" id="SSF49265">
    <property type="entry name" value="Fibronectin type III"/>
    <property type="match status" value="1"/>
</dbReference>
<comment type="subcellular location">
    <subcellularLocation>
        <location evidence="5">Secreted</location>
    </subcellularLocation>
</comment>
<dbReference type="SUPFAM" id="SSF48726">
    <property type="entry name" value="Immunoglobulin"/>
    <property type="match status" value="1"/>
</dbReference>
<dbReference type="InterPro" id="IPR050676">
    <property type="entry name" value="IL-12"/>
</dbReference>
<name>A0AA97J749_EUBMA</name>
<evidence type="ECO:0000313" key="8">
    <source>
        <dbReference type="Proteomes" id="UP001190640"/>
    </source>
</evidence>
<dbReference type="Proteomes" id="UP001190640">
    <property type="component" value="Chromosome 4"/>
</dbReference>
<reference evidence="9" key="1">
    <citation type="submission" date="2025-08" db="UniProtKB">
        <authorList>
            <consortium name="RefSeq"/>
        </authorList>
    </citation>
    <scope>IDENTIFICATION</scope>
    <source>
        <tissue evidence="9">Blood</tissue>
    </source>
</reference>
<dbReference type="PRINTS" id="PR01928">
    <property type="entry name" value="INTRLEUKN12B"/>
</dbReference>
<organism evidence="8 9">
    <name type="scientific">Eublepharis macularius</name>
    <name type="common">Leopard gecko</name>
    <name type="synonym">Cyrtodactylus macularius</name>
    <dbReference type="NCBI Taxonomy" id="481883"/>
    <lineage>
        <taxon>Eukaryota</taxon>
        <taxon>Metazoa</taxon>
        <taxon>Chordata</taxon>
        <taxon>Craniata</taxon>
        <taxon>Vertebrata</taxon>
        <taxon>Euteleostomi</taxon>
        <taxon>Lepidosauria</taxon>
        <taxon>Squamata</taxon>
        <taxon>Bifurcata</taxon>
        <taxon>Gekkota</taxon>
        <taxon>Eublepharidae</taxon>
        <taxon>Eublepharinae</taxon>
        <taxon>Eublepharis</taxon>
    </lineage>
</organism>
<dbReference type="PROSITE" id="PS50853">
    <property type="entry name" value="FN3"/>
    <property type="match status" value="1"/>
</dbReference>
<dbReference type="GO" id="GO:0005125">
    <property type="term" value="F:cytokine activity"/>
    <property type="evidence" value="ECO:0007669"/>
    <property type="project" value="UniProtKB-KW"/>
</dbReference>
<accession>A0AA97J749</accession>
<evidence type="ECO:0000313" key="9">
    <source>
        <dbReference type="RefSeq" id="XP_054832317.1"/>
    </source>
</evidence>
<keyword evidence="5" id="KW-0202">Cytokine</keyword>
<keyword evidence="4 5" id="KW-0393">Immunoglobulin domain</keyword>
<evidence type="ECO:0000256" key="2">
    <source>
        <dbReference type="ARBA" id="ARBA00023157"/>
    </source>
</evidence>
<dbReference type="AlphaFoldDB" id="A0AA97J749"/>
<dbReference type="InterPro" id="IPR019482">
    <property type="entry name" value="IL-12_beta_cen-dom"/>
</dbReference>
<dbReference type="GO" id="GO:0005615">
    <property type="term" value="C:extracellular space"/>
    <property type="evidence" value="ECO:0007669"/>
    <property type="project" value="UniProtKB-KW"/>
</dbReference>
<dbReference type="CTD" id="3593"/>
<keyword evidence="5" id="KW-0964">Secreted</keyword>
<protein>
    <recommendedName>
        <fullName evidence="5">Interleukin-12 subunit beta</fullName>
        <shortName evidence="5">IL-12B</shortName>
    </recommendedName>
    <alternativeName>
        <fullName evidence="5">Cytotoxic lymphocyte maturation factor 40 kDa subunit</fullName>
    </alternativeName>
    <alternativeName>
        <fullName evidence="5">IL-12 subunit p40</fullName>
    </alternativeName>
</protein>
<evidence type="ECO:0000259" key="6">
    <source>
        <dbReference type="PROSITE" id="PS50835"/>
    </source>
</evidence>
<dbReference type="InterPro" id="IPR013783">
    <property type="entry name" value="Ig-like_fold"/>
</dbReference>
<evidence type="ECO:0000256" key="3">
    <source>
        <dbReference type="ARBA" id="ARBA00023180"/>
    </source>
</evidence>
<evidence type="ECO:0000256" key="5">
    <source>
        <dbReference type="RuleBase" id="RU281113"/>
    </source>
</evidence>
<dbReference type="PROSITE" id="PS50835">
    <property type="entry name" value="IG_LIKE"/>
    <property type="match status" value="2"/>
</dbReference>
<keyword evidence="3 5" id="KW-0325">Glycoprotein</keyword>
<evidence type="ECO:0000256" key="4">
    <source>
        <dbReference type="ARBA" id="ARBA00023319"/>
    </source>
</evidence>
<dbReference type="GO" id="GO:0004896">
    <property type="term" value="F:cytokine receptor activity"/>
    <property type="evidence" value="ECO:0007669"/>
    <property type="project" value="UniProtKB-UniRule"/>
</dbReference>
<keyword evidence="8" id="KW-1185">Reference proteome</keyword>
<dbReference type="RefSeq" id="XP_054832317.1">
    <property type="nucleotide sequence ID" value="XM_054976342.1"/>
</dbReference>
<feature type="domain" description="Ig-like" evidence="6">
    <location>
        <begin position="110"/>
        <end position="185"/>
    </location>
</feature>
<dbReference type="Pfam" id="PF10420">
    <property type="entry name" value="IL12p40_C"/>
    <property type="match status" value="1"/>
</dbReference>
<sequence length="349" mass="40073">MAFWSFILISVLCFAAHSEAKWKLKDNVYIIDSEWTADAQHETITLQCNVSGNHNNTSVYWKKDNKRGRHGANWEIKVREPRDAGNFTCWSSKNHELLSYTTLYVAKKIPIGEILENNESNNSSNFRCTAKNYSGIFTCSWMRNSESQPQSTKFAVRSLNIDTSESITCEEPIRDSATSQRYSVSCKKERSCESAEEYQQISMVVDAFDEHLYENDTHSFFIRDILKPDVIECETRRIGSSRFLVTWNPPQTWSKPLSYFGLSYQIKTDEETCAVDNPVPQENGSTVGCHIKTRGDKIYIQSKDGYNKNSSWSEWSKPCRTMAGNIPVVYEGEVEEEVAIILCFLKRKV</sequence>
<feature type="domain" description="Ig-like" evidence="6">
    <location>
        <begin position="42"/>
        <end position="99"/>
    </location>
</feature>
<dbReference type="InterPro" id="IPR007110">
    <property type="entry name" value="Ig-like_dom"/>
</dbReference>
<dbReference type="KEGG" id="emc:129327588"/>
<dbReference type="InterPro" id="IPR036116">
    <property type="entry name" value="FN3_sf"/>
</dbReference>
<feature type="domain" description="Fibronectin type-III" evidence="7">
    <location>
        <begin position="227"/>
        <end position="324"/>
    </location>
</feature>
<proteinExistence type="inferred from homology"/>
<feature type="chain" id="PRO_5041518590" description="Interleukin-12 subunit beta" evidence="5">
    <location>
        <begin position="21"/>
        <end position="349"/>
    </location>
</feature>
<dbReference type="Gene3D" id="2.60.40.10">
    <property type="entry name" value="Immunoglobulins"/>
    <property type="match status" value="3"/>
</dbReference>
<dbReference type="InterPro" id="IPR003961">
    <property type="entry name" value="FN3_dom"/>
</dbReference>
<gene>
    <name evidence="5 9" type="primary">IL12B</name>
</gene>